<reference evidence="2" key="2">
    <citation type="submission" date="2020-02" db="EMBL/GenBank/DDBJ databases">
        <authorList>
            <consortium name="NCBI Pathogen Detection Project"/>
        </authorList>
    </citation>
    <scope>NUCLEOTIDE SEQUENCE</scope>
    <source>
        <strain evidence="2">MA.CK_98/00004400</strain>
        <strain evidence="1">MA.CK_99/00000642</strain>
    </source>
</reference>
<evidence type="ECO:0000313" key="2">
    <source>
        <dbReference type="EMBL" id="HAF6182497.1"/>
    </source>
</evidence>
<evidence type="ECO:0000313" key="1">
    <source>
        <dbReference type="EMBL" id="HAF4391209.1"/>
    </source>
</evidence>
<protein>
    <submittedName>
        <fullName evidence="2">Uncharacterized protein</fullName>
    </submittedName>
</protein>
<name>A0A750CZX8_SALER</name>
<dbReference type="EMBL" id="DAAVFB010000005">
    <property type="protein sequence ID" value="HAF4391209.1"/>
    <property type="molecule type" value="Genomic_DNA"/>
</dbReference>
<sequence>MVFNYSIMKVALILCAGDMSSGFIPLKPVLDNREQLIEERLDFYLRNVPEKYIIWSEQLSQHISDPSIRESILCDIAFLVNADMISGAIPLNPVLLERDALIHQHFDSYLQIITEKSSGINLSQNRISMSNTVEQLVLSIKKTVTKKKRKGIRSRRR</sequence>
<reference evidence="2" key="1">
    <citation type="journal article" date="2018" name="Genome Biol.">
        <title>SKESA: strategic k-mer extension for scrupulous assemblies.</title>
        <authorList>
            <person name="Souvorov A."/>
            <person name="Agarwala R."/>
            <person name="Lipman D.J."/>
        </authorList>
    </citation>
    <scope>NUCLEOTIDE SEQUENCE</scope>
    <source>
        <strain evidence="2">MA.CK_98/00004400</strain>
        <strain evidence="1">MA.CK_99/00000642</strain>
    </source>
</reference>
<dbReference type="EMBL" id="DAAVQE010000004">
    <property type="protein sequence ID" value="HAF6182497.1"/>
    <property type="molecule type" value="Genomic_DNA"/>
</dbReference>
<accession>A0A750CZX8</accession>
<proteinExistence type="predicted"/>
<gene>
    <name evidence="1" type="ORF">G8M63_002575</name>
    <name evidence="2" type="ORF">G9F17_002860</name>
</gene>
<dbReference type="AlphaFoldDB" id="A0A750CZX8"/>
<comment type="caution">
    <text evidence="2">The sequence shown here is derived from an EMBL/GenBank/DDBJ whole genome shotgun (WGS) entry which is preliminary data.</text>
</comment>
<organism evidence="2">
    <name type="scientific">Salmonella enterica</name>
    <name type="common">Salmonella choleraesuis</name>
    <dbReference type="NCBI Taxonomy" id="28901"/>
    <lineage>
        <taxon>Bacteria</taxon>
        <taxon>Pseudomonadati</taxon>
        <taxon>Pseudomonadota</taxon>
        <taxon>Gammaproteobacteria</taxon>
        <taxon>Enterobacterales</taxon>
        <taxon>Enterobacteriaceae</taxon>
        <taxon>Salmonella</taxon>
    </lineage>
</organism>